<keyword evidence="3" id="KW-0804">Transcription</keyword>
<dbReference type="PANTHER" id="PTHR42756:SF1">
    <property type="entry name" value="TRANSCRIPTIONAL REPRESSOR OF EMRAB OPERON"/>
    <property type="match status" value="1"/>
</dbReference>
<organism evidence="5 6">
    <name type="scientific">Paracoccus litorisediminis</name>
    <dbReference type="NCBI Taxonomy" id="2006130"/>
    <lineage>
        <taxon>Bacteria</taxon>
        <taxon>Pseudomonadati</taxon>
        <taxon>Pseudomonadota</taxon>
        <taxon>Alphaproteobacteria</taxon>
        <taxon>Rhodobacterales</taxon>
        <taxon>Paracoccaceae</taxon>
        <taxon>Paracoccus</taxon>
    </lineage>
</organism>
<dbReference type="InterPro" id="IPR000835">
    <property type="entry name" value="HTH_MarR-typ"/>
</dbReference>
<keyword evidence="2" id="KW-0238">DNA-binding</keyword>
<proteinExistence type="predicted"/>
<dbReference type="EMBL" id="WMIG01000007">
    <property type="protein sequence ID" value="MTH60346.1"/>
    <property type="molecule type" value="Genomic_DNA"/>
</dbReference>
<dbReference type="SMART" id="SM00347">
    <property type="entry name" value="HTH_MARR"/>
    <property type="match status" value="1"/>
</dbReference>
<gene>
    <name evidence="5" type="ORF">GL300_14110</name>
</gene>
<dbReference type="PRINTS" id="PR00598">
    <property type="entry name" value="HTHMARR"/>
</dbReference>
<dbReference type="Proteomes" id="UP000449846">
    <property type="component" value="Unassembled WGS sequence"/>
</dbReference>
<dbReference type="AlphaFoldDB" id="A0A844HKE6"/>
<dbReference type="Gene3D" id="1.10.10.10">
    <property type="entry name" value="Winged helix-like DNA-binding domain superfamily/Winged helix DNA-binding domain"/>
    <property type="match status" value="1"/>
</dbReference>
<evidence type="ECO:0000259" key="4">
    <source>
        <dbReference type="PROSITE" id="PS50995"/>
    </source>
</evidence>
<evidence type="ECO:0000256" key="2">
    <source>
        <dbReference type="ARBA" id="ARBA00023125"/>
    </source>
</evidence>
<name>A0A844HKE6_9RHOB</name>
<dbReference type="InterPro" id="IPR036390">
    <property type="entry name" value="WH_DNA-bd_sf"/>
</dbReference>
<dbReference type="SUPFAM" id="SSF46785">
    <property type="entry name" value="Winged helix' DNA-binding domain"/>
    <property type="match status" value="1"/>
</dbReference>
<dbReference type="GO" id="GO:0003700">
    <property type="term" value="F:DNA-binding transcription factor activity"/>
    <property type="evidence" value="ECO:0007669"/>
    <property type="project" value="InterPro"/>
</dbReference>
<keyword evidence="1" id="KW-0805">Transcription regulation</keyword>
<evidence type="ECO:0000256" key="3">
    <source>
        <dbReference type="ARBA" id="ARBA00023163"/>
    </source>
</evidence>
<protein>
    <submittedName>
        <fullName evidence="5">MarR family transcriptional regulator</fullName>
    </submittedName>
</protein>
<dbReference type="Pfam" id="PF01047">
    <property type="entry name" value="MarR"/>
    <property type="match status" value="1"/>
</dbReference>
<dbReference type="GO" id="GO:0003677">
    <property type="term" value="F:DNA binding"/>
    <property type="evidence" value="ECO:0007669"/>
    <property type="project" value="UniProtKB-KW"/>
</dbReference>
<keyword evidence="6" id="KW-1185">Reference proteome</keyword>
<reference evidence="5 6" key="1">
    <citation type="submission" date="2019-11" db="EMBL/GenBank/DDBJ databases">
        <authorList>
            <person name="Dong K."/>
        </authorList>
    </citation>
    <scope>NUCLEOTIDE SEQUENCE [LARGE SCALE GENOMIC DNA]</scope>
    <source>
        <strain evidence="5 6">NBRC 112902</strain>
    </source>
</reference>
<evidence type="ECO:0000313" key="5">
    <source>
        <dbReference type="EMBL" id="MTH60346.1"/>
    </source>
</evidence>
<dbReference type="InterPro" id="IPR036388">
    <property type="entry name" value="WH-like_DNA-bd_sf"/>
</dbReference>
<accession>A0A844HKE6</accession>
<dbReference type="RefSeq" id="WP_155040288.1">
    <property type="nucleotide sequence ID" value="NZ_JBHGCD010000015.1"/>
</dbReference>
<dbReference type="PROSITE" id="PS50995">
    <property type="entry name" value="HTH_MARR_2"/>
    <property type="match status" value="1"/>
</dbReference>
<dbReference type="OrthoDB" id="8684664at2"/>
<evidence type="ECO:0000313" key="6">
    <source>
        <dbReference type="Proteomes" id="UP000449846"/>
    </source>
</evidence>
<sequence length="161" mass="18457">MTDQAPLHRAEPEMISGQVRHMKKNWPFYWISRVNARYVQVLERRLKPIGLDMPRWRVLISLYEEEYLSVSQIAEHSVMRLNTATKVVQRLTADGMVTTRVSPSDGRVTEVTLTPEGDRMRGLALQQAERILAASFINITPEELAALNGLLQKVMTRLDEI</sequence>
<comment type="caution">
    <text evidence="5">The sequence shown here is derived from an EMBL/GenBank/DDBJ whole genome shotgun (WGS) entry which is preliminary data.</text>
</comment>
<dbReference type="PANTHER" id="PTHR42756">
    <property type="entry name" value="TRANSCRIPTIONAL REGULATOR, MARR"/>
    <property type="match status" value="1"/>
</dbReference>
<feature type="domain" description="HTH marR-type" evidence="4">
    <location>
        <begin position="24"/>
        <end position="156"/>
    </location>
</feature>
<evidence type="ECO:0000256" key="1">
    <source>
        <dbReference type="ARBA" id="ARBA00023015"/>
    </source>
</evidence>